<dbReference type="AlphaFoldDB" id="A0A1C3WZE3"/>
<keyword evidence="3" id="KW-1185">Reference proteome</keyword>
<reference evidence="3" key="1">
    <citation type="submission" date="2016-08" db="EMBL/GenBank/DDBJ databases">
        <authorList>
            <person name="Varghese N."/>
            <person name="Submissions Spin"/>
        </authorList>
    </citation>
    <scope>NUCLEOTIDE SEQUENCE [LARGE SCALE GENOMIC DNA]</scope>
    <source>
        <strain evidence="3">ERR11</strain>
    </source>
</reference>
<dbReference type="Proteomes" id="UP000199184">
    <property type="component" value="Unassembled WGS sequence"/>
</dbReference>
<dbReference type="SUPFAM" id="SSF54001">
    <property type="entry name" value="Cysteine proteinases"/>
    <property type="match status" value="1"/>
</dbReference>
<dbReference type="CDD" id="cd02619">
    <property type="entry name" value="Peptidase_C1"/>
    <property type="match status" value="1"/>
</dbReference>
<feature type="domain" description="Peptidase C1A papain C-terminal" evidence="1">
    <location>
        <begin position="117"/>
        <end position="198"/>
    </location>
</feature>
<dbReference type="InterPro" id="IPR038765">
    <property type="entry name" value="Papain-like_cys_pep_sf"/>
</dbReference>
<evidence type="ECO:0000313" key="3">
    <source>
        <dbReference type="Proteomes" id="UP000199184"/>
    </source>
</evidence>
<proteinExistence type="predicted"/>
<protein>
    <submittedName>
        <fullName evidence="2">Papain family cysteine protease</fullName>
    </submittedName>
</protein>
<dbReference type="EMBL" id="FMAI01000011">
    <property type="protein sequence ID" value="SCB45341.1"/>
    <property type="molecule type" value="Genomic_DNA"/>
</dbReference>
<dbReference type="Pfam" id="PF00112">
    <property type="entry name" value="Peptidase_C1"/>
    <property type="match status" value="1"/>
</dbReference>
<keyword evidence="2" id="KW-0378">Hydrolase</keyword>
<sequence length="214" mass="23419">MVKIIVDLRSKFGVARDQNPRPTCMAFAASDTHAALRPAWTPLSAEWAYYHAVKRDGGQPEDGSTLASMLAAIKSDGQPVEPEWPYIQSTPINVATWVPPKPSALFFRDHEACKAGLQDLVDQLDAGVPVLITMTLSNAFYLPDTDGVVDRNEAIDPKRRHAVVAAGHGERAGKRLVLIRNSWGGGWGLNGYAWLAEDYLTPRLIEASILTTEI</sequence>
<name>A0A1C3WZE3_9BRAD</name>
<dbReference type="InterPro" id="IPR000668">
    <property type="entry name" value="Peptidase_C1A_C"/>
</dbReference>
<keyword evidence="2" id="KW-0645">Protease</keyword>
<gene>
    <name evidence="2" type="ORF">GA0061098_101127</name>
</gene>
<organism evidence="2 3">
    <name type="scientific">Bradyrhizobium shewense</name>
    <dbReference type="NCBI Taxonomy" id="1761772"/>
    <lineage>
        <taxon>Bacteria</taxon>
        <taxon>Pseudomonadati</taxon>
        <taxon>Pseudomonadota</taxon>
        <taxon>Alphaproteobacteria</taxon>
        <taxon>Hyphomicrobiales</taxon>
        <taxon>Nitrobacteraceae</taxon>
        <taxon>Bradyrhizobium</taxon>
    </lineage>
</organism>
<dbReference type="GO" id="GO:0006508">
    <property type="term" value="P:proteolysis"/>
    <property type="evidence" value="ECO:0007669"/>
    <property type="project" value="UniProtKB-KW"/>
</dbReference>
<dbReference type="Gene3D" id="3.90.70.10">
    <property type="entry name" value="Cysteine proteinases"/>
    <property type="match status" value="1"/>
</dbReference>
<dbReference type="GO" id="GO:0008234">
    <property type="term" value="F:cysteine-type peptidase activity"/>
    <property type="evidence" value="ECO:0007669"/>
    <property type="project" value="InterPro"/>
</dbReference>
<evidence type="ECO:0000313" key="2">
    <source>
        <dbReference type="EMBL" id="SCB45341.1"/>
    </source>
</evidence>
<dbReference type="RefSeq" id="WP_091960464.1">
    <property type="nucleotide sequence ID" value="NZ_FMAI01000011.1"/>
</dbReference>
<evidence type="ECO:0000259" key="1">
    <source>
        <dbReference type="Pfam" id="PF00112"/>
    </source>
</evidence>
<accession>A0A1C3WZE3</accession>